<evidence type="ECO:0000313" key="1">
    <source>
        <dbReference type="EMBL" id="KAK8857229.1"/>
    </source>
</evidence>
<comment type="caution">
    <text evidence="1">The sequence shown here is derived from an EMBL/GenBank/DDBJ whole genome shotgun (WGS) entry which is preliminary data.</text>
</comment>
<dbReference type="Proteomes" id="UP001390339">
    <property type="component" value="Unassembled WGS sequence"/>
</dbReference>
<evidence type="ECO:0000313" key="2">
    <source>
        <dbReference type="Proteomes" id="UP001390339"/>
    </source>
</evidence>
<keyword evidence="2" id="KW-1185">Reference proteome</keyword>
<sequence length="174" mass="19001">MAGSASQYSVGIEQFILGCYNLDPAIYESRYQAVGYFRVASTLIEADDDLTGLGLAVDFAGCERLGPCSSKTYDGIALGKPDADRYRYFEWPKWRDPRQAGGGLNLTILVTLRSSAVDGADVPSNYEIFFDNLSVKVFAGTHQKELAIAKCQVENLGKIWTTQGPCSIGLLNRV</sequence>
<accession>A0ABR2I561</accession>
<gene>
    <name evidence="1" type="ORF">PGQ11_013141</name>
</gene>
<proteinExistence type="predicted"/>
<reference evidence="1 2" key="1">
    <citation type="journal article" date="2024" name="IMA Fungus">
        <title>Apiospora arundinis, a panoply of carbohydrate-active enzymes and secondary metabolites.</title>
        <authorList>
            <person name="Sorensen T."/>
            <person name="Petersen C."/>
            <person name="Muurmann A.T."/>
            <person name="Christiansen J.V."/>
            <person name="Brundto M.L."/>
            <person name="Overgaard C.K."/>
            <person name="Boysen A.T."/>
            <person name="Wollenberg R.D."/>
            <person name="Larsen T.O."/>
            <person name="Sorensen J.L."/>
            <person name="Nielsen K.L."/>
            <person name="Sondergaard T.E."/>
        </authorList>
    </citation>
    <scope>NUCLEOTIDE SEQUENCE [LARGE SCALE GENOMIC DNA]</scope>
    <source>
        <strain evidence="1 2">AAU 773</strain>
    </source>
</reference>
<organism evidence="1 2">
    <name type="scientific">Apiospora arundinis</name>
    <dbReference type="NCBI Taxonomy" id="335852"/>
    <lineage>
        <taxon>Eukaryota</taxon>
        <taxon>Fungi</taxon>
        <taxon>Dikarya</taxon>
        <taxon>Ascomycota</taxon>
        <taxon>Pezizomycotina</taxon>
        <taxon>Sordariomycetes</taxon>
        <taxon>Xylariomycetidae</taxon>
        <taxon>Amphisphaeriales</taxon>
        <taxon>Apiosporaceae</taxon>
        <taxon>Apiospora</taxon>
    </lineage>
</organism>
<dbReference type="EMBL" id="JAPCWZ010000007">
    <property type="protein sequence ID" value="KAK8857229.1"/>
    <property type="molecule type" value="Genomic_DNA"/>
</dbReference>
<protein>
    <submittedName>
        <fullName evidence="1">Uncharacterized protein</fullName>
    </submittedName>
</protein>
<name>A0ABR2I561_9PEZI</name>